<dbReference type="Proteomes" id="UP000288805">
    <property type="component" value="Unassembled WGS sequence"/>
</dbReference>
<protein>
    <submittedName>
        <fullName evidence="3">Retrovirus-related Pol polyprotein from transposon TNT 1-94</fullName>
    </submittedName>
</protein>
<dbReference type="InterPro" id="IPR057670">
    <property type="entry name" value="SH3_retrovirus"/>
</dbReference>
<feature type="domain" description="Integrase catalytic" evidence="2">
    <location>
        <begin position="73"/>
        <end position="205"/>
    </location>
</feature>
<dbReference type="InterPro" id="IPR025724">
    <property type="entry name" value="GAG-pre-integrase_dom"/>
</dbReference>
<dbReference type="Gene3D" id="3.30.420.10">
    <property type="entry name" value="Ribonuclease H-like superfamily/Ribonuclease H"/>
    <property type="match status" value="1"/>
</dbReference>
<sequence>MAQSSDSPLPQPRAPLHLRLLLPLLPSLNLFSSITTTSALPAVTLTNGSQTMAKGIDLALPLPSLPLTSVLYTPECPFNLISISKLTRTLNCSITFSDKFVTLQDRSTGKTIGIGRESQGLYHLTSDSSAAVCISTDVPLLIHNRLGHPSLSKFQKMVPRFSTLSSLPSPFTSFMSHHGILHQSSCAHTPQQNGVAERKNRHLVETARTISFIIPHSLLFPDQPLYFLPPRVFGCTCFVHILTPGQDKLSAKAMKCLFLGYSRLQKGYRCYSLETHRYFISADVTFFEDSPFFSTTSEFIIVTLAVVAPLLFAEAPADSLPIPSASPAPALPSPNDLPIAVRKGTRSTRNPHPIYNFLSYHRLSSPYSAFFSAISSVSLPKSTHEALSHPGWRQAMVDEMAALHSNGTWDLVVLPSGKSTVGCRWVYAVKVGPDGQVDRLKARLVAKGYTQVYGSDYGDTFSPVAKIASVRLLLSMAAMCSWPLYQLDIKNAFLHGDLAEEVYMEQPPGFVAQGESGLVCRLRRSLYGLKQSPRAWFSRFSSVVQEFGMLRSTADHSVFYHHNSLGQCIYLVVYVDDIVITSSDQDAQSSSGVVLSQRKYALDILEETGQGEPLGDPGRYRRLVGKLNYLTITRPDISFPVSVVSQFLQSPCDSHWDAVIRILRYIKSTPGQGVLYENRGHTQVVGYIDADWAGSPTDRRSTSGYCVFIGGNLISWKSKKQDVVARSSDEAEYRAMALATCELIWLRHLLRELRFGKDE</sequence>
<dbReference type="SUPFAM" id="SSF56672">
    <property type="entry name" value="DNA/RNA polymerases"/>
    <property type="match status" value="1"/>
</dbReference>
<dbReference type="PROSITE" id="PS50994">
    <property type="entry name" value="INTEGRASE"/>
    <property type="match status" value="1"/>
</dbReference>
<dbReference type="Pfam" id="PF07727">
    <property type="entry name" value="RVT_2"/>
    <property type="match status" value="1"/>
</dbReference>
<proteinExistence type="predicted"/>
<dbReference type="PANTHER" id="PTHR11439:SF484">
    <property type="entry name" value="REVERSE TRANSCRIPTASE TY1_COPIA-TYPE DOMAIN-CONTAINING PROTEIN"/>
    <property type="match status" value="1"/>
</dbReference>
<dbReference type="InterPro" id="IPR001584">
    <property type="entry name" value="Integrase_cat-core"/>
</dbReference>
<name>A0A438K6W7_VITVI</name>
<dbReference type="InterPro" id="IPR043502">
    <property type="entry name" value="DNA/RNA_pol_sf"/>
</dbReference>
<evidence type="ECO:0000259" key="2">
    <source>
        <dbReference type="PROSITE" id="PS50994"/>
    </source>
</evidence>
<dbReference type="AlphaFoldDB" id="A0A438K6W7"/>
<evidence type="ECO:0000313" key="4">
    <source>
        <dbReference type="Proteomes" id="UP000288805"/>
    </source>
</evidence>
<dbReference type="Pfam" id="PF25597">
    <property type="entry name" value="SH3_retrovirus"/>
    <property type="match status" value="1"/>
</dbReference>
<evidence type="ECO:0000313" key="3">
    <source>
        <dbReference type="EMBL" id="RVX16932.1"/>
    </source>
</evidence>
<dbReference type="SUPFAM" id="SSF53098">
    <property type="entry name" value="Ribonuclease H-like"/>
    <property type="match status" value="1"/>
</dbReference>
<dbReference type="EMBL" id="QGNW01000014">
    <property type="protein sequence ID" value="RVX16932.1"/>
    <property type="molecule type" value="Genomic_DNA"/>
</dbReference>
<dbReference type="InterPro" id="IPR036397">
    <property type="entry name" value="RNaseH_sf"/>
</dbReference>
<dbReference type="InterPro" id="IPR012337">
    <property type="entry name" value="RNaseH-like_sf"/>
</dbReference>
<dbReference type="GO" id="GO:0003676">
    <property type="term" value="F:nucleic acid binding"/>
    <property type="evidence" value="ECO:0007669"/>
    <property type="project" value="InterPro"/>
</dbReference>
<dbReference type="CDD" id="cd09272">
    <property type="entry name" value="RNase_HI_RT_Ty1"/>
    <property type="match status" value="1"/>
</dbReference>
<dbReference type="InterPro" id="IPR013103">
    <property type="entry name" value="RVT_2"/>
</dbReference>
<feature type="signal peptide" evidence="1">
    <location>
        <begin position="1"/>
        <end position="39"/>
    </location>
</feature>
<organism evidence="3 4">
    <name type="scientific">Vitis vinifera</name>
    <name type="common">Grape</name>
    <dbReference type="NCBI Taxonomy" id="29760"/>
    <lineage>
        <taxon>Eukaryota</taxon>
        <taxon>Viridiplantae</taxon>
        <taxon>Streptophyta</taxon>
        <taxon>Embryophyta</taxon>
        <taxon>Tracheophyta</taxon>
        <taxon>Spermatophyta</taxon>
        <taxon>Magnoliopsida</taxon>
        <taxon>eudicotyledons</taxon>
        <taxon>Gunneridae</taxon>
        <taxon>Pentapetalae</taxon>
        <taxon>rosids</taxon>
        <taxon>Vitales</taxon>
        <taxon>Vitaceae</taxon>
        <taxon>Viteae</taxon>
        <taxon>Vitis</taxon>
    </lineage>
</organism>
<evidence type="ECO:0000256" key="1">
    <source>
        <dbReference type="SAM" id="SignalP"/>
    </source>
</evidence>
<reference evidence="3 4" key="1">
    <citation type="journal article" date="2018" name="PLoS Genet.">
        <title>Population sequencing reveals clonal diversity and ancestral inbreeding in the grapevine cultivar Chardonnay.</title>
        <authorList>
            <person name="Roach M.J."/>
            <person name="Johnson D.L."/>
            <person name="Bohlmann J."/>
            <person name="van Vuuren H.J."/>
            <person name="Jones S.J."/>
            <person name="Pretorius I.S."/>
            <person name="Schmidt S.A."/>
            <person name="Borneman A.R."/>
        </authorList>
    </citation>
    <scope>NUCLEOTIDE SEQUENCE [LARGE SCALE GENOMIC DNA]</scope>
    <source>
        <strain evidence="4">cv. Chardonnay</strain>
        <tissue evidence="3">Leaf</tissue>
    </source>
</reference>
<comment type="caution">
    <text evidence="3">The sequence shown here is derived from an EMBL/GenBank/DDBJ whole genome shotgun (WGS) entry which is preliminary data.</text>
</comment>
<gene>
    <name evidence="3" type="primary">POLX_1633</name>
    <name evidence="3" type="ORF">CK203_003170</name>
</gene>
<feature type="chain" id="PRO_5019272390" evidence="1">
    <location>
        <begin position="40"/>
        <end position="759"/>
    </location>
</feature>
<dbReference type="GO" id="GO:0015074">
    <property type="term" value="P:DNA integration"/>
    <property type="evidence" value="ECO:0007669"/>
    <property type="project" value="InterPro"/>
</dbReference>
<accession>A0A438K6W7</accession>
<keyword evidence="1" id="KW-0732">Signal</keyword>
<dbReference type="PANTHER" id="PTHR11439">
    <property type="entry name" value="GAG-POL-RELATED RETROTRANSPOSON"/>
    <property type="match status" value="1"/>
</dbReference>
<dbReference type="Pfam" id="PF13976">
    <property type="entry name" value="gag_pre-integrs"/>
    <property type="match status" value="1"/>
</dbReference>